<evidence type="ECO:0000256" key="4">
    <source>
        <dbReference type="SAM" id="SignalP"/>
    </source>
</evidence>
<evidence type="ECO:0000313" key="6">
    <source>
        <dbReference type="Proteomes" id="UP000434409"/>
    </source>
</evidence>
<feature type="coiled-coil region" evidence="1">
    <location>
        <begin position="284"/>
        <end position="311"/>
    </location>
</feature>
<feature type="region of interest" description="Disordered" evidence="2">
    <location>
        <begin position="676"/>
        <end position="730"/>
    </location>
</feature>
<keyword evidence="6" id="KW-1185">Reference proteome</keyword>
<keyword evidence="3" id="KW-0472">Membrane</keyword>
<sequence length="759" mass="81388">MKNCKKRNRGFAFLTAMAVALGMLLPKAVVVQAADELQVAQYTQTSGTASCGAAQNTATFNGSWKASIPMGKVMQGIETQMRLAAVNGFYPHGKDGANTIAYVEYTVTFPAGAVIDSAAIQKTNATSMFNTAAFSHNVSGQSVTFKFPLKDVNWPGIYEYYLKDGGGASDKTIDITIPYTVTAGSLDEAKEFEKQTVTAKGEFETHASGSFPWAFSKVVYGTDVSSQPLAPGFSAANCFGQPSNEDVKQQLDLDADLKLGDDTGNTAVTKQKTEEMDFVGTLDVKAIKEQMAKIENTYAGAEASNIKLENLESTFTASLMLPYELSFTKTEATLSGANGVFEVGQTTLENADRVAVVTLKLAGAESITSYDKLRDAINRMDDELKVTFRTVKFNEAAEGGKTYEVTGLVTGRMEAKATHTVSGKAINFNLQWDGKQSEGGKSVANPGEIAISVHYPAATEQTIQKTGNLDGDLLVNEDTQHTKVPVFKKADTFKVTGLLNVRPIKTQMKQVEDAYQADQVATNIAISDIHHAFTASMELPEGLRFTENAKDHIELKGANGKFKISDAKIEGKKLSVTMVVAAEVNTFKEIKEAVDGVEDHLKVEVGGVTFADDAVSGQNYTIKGDVTGVFQAKATHKLTGNVIRFDYKWKGVQLDGGEDSTDPTTDAIQLTVKCLAEKDVPADPKDPSKPADPKKPSKPTDPKKPSKPEVPGKVAGVKKSTAAPKTGDSPKVLLYSGAMLLSIAGGILVFTKRKEEQGI</sequence>
<evidence type="ECO:0000313" key="5">
    <source>
        <dbReference type="EMBL" id="MSR93518.1"/>
    </source>
</evidence>
<feature type="transmembrane region" description="Helical" evidence="3">
    <location>
        <begin position="732"/>
        <end position="751"/>
    </location>
</feature>
<keyword evidence="1" id="KW-0175">Coiled coil</keyword>
<feature type="compositionally biased region" description="Basic and acidic residues" evidence="2">
    <location>
        <begin position="676"/>
        <end position="707"/>
    </location>
</feature>
<accession>A0A6N7USC3</accession>
<evidence type="ECO:0000256" key="2">
    <source>
        <dbReference type="SAM" id="MobiDB-lite"/>
    </source>
</evidence>
<evidence type="ECO:0000256" key="1">
    <source>
        <dbReference type="SAM" id="Coils"/>
    </source>
</evidence>
<comment type="caution">
    <text evidence="5">The sequence shown here is derived from an EMBL/GenBank/DDBJ whole genome shotgun (WGS) entry which is preliminary data.</text>
</comment>
<name>A0A6N7USC3_9FIRM</name>
<proteinExistence type="predicted"/>
<organism evidence="5 6">
    <name type="scientific">Suipraeoptans intestinalis</name>
    <dbReference type="NCBI Taxonomy" id="2606628"/>
    <lineage>
        <taxon>Bacteria</taxon>
        <taxon>Bacillati</taxon>
        <taxon>Bacillota</taxon>
        <taxon>Clostridia</taxon>
        <taxon>Lachnospirales</taxon>
        <taxon>Lachnospiraceae</taxon>
        <taxon>Suipraeoptans</taxon>
    </lineage>
</organism>
<dbReference type="RefSeq" id="WP_154476560.1">
    <property type="nucleotide sequence ID" value="NZ_VULY01000018.1"/>
</dbReference>
<feature type="signal peptide" evidence="4">
    <location>
        <begin position="1"/>
        <end position="33"/>
    </location>
</feature>
<reference evidence="5 6" key="1">
    <citation type="submission" date="2019-08" db="EMBL/GenBank/DDBJ databases">
        <title>In-depth cultivation of the pig gut microbiome towards novel bacterial diversity and tailored functional studies.</title>
        <authorList>
            <person name="Wylensek D."/>
            <person name="Hitch T.C.A."/>
            <person name="Clavel T."/>
        </authorList>
    </citation>
    <scope>NUCLEOTIDE SEQUENCE [LARGE SCALE GENOMIC DNA]</scope>
    <source>
        <strain evidence="5 6">68-1-5</strain>
    </source>
</reference>
<dbReference type="AlphaFoldDB" id="A0A6N7USC3"/>
<feature type="chain" id="PRO_5026835145" evidence="4">
    <location>
        <begin position="34"/>
        <end position="759"/>
    </location>
</feature>
<dbReference type="EMBL" id="VULY01000018">
    <property type="protein sequence ID" value="MSR93518.1"/>
    <property type="molecule type" value="Genomic_DNA"/>
</dbReference>
<keyword evidence="3" id="KW-1133">Transmembrane helix</keyword>
<protein>
    <submittedName>
        <fullName evidence="5">LPXTG cell wall anchor domain-containing protein</fullName>
    </submittedName>
</protein>
<keyword evidence="4" id="KW-0732">Signal</keyword>
<dbReference type="Proteomes" id="UP000434409">
    <property type="component" value="Unassembled WGS sequence"/>
</dbReference>
<keyword evidence="3" id="KW-0812">Transmembrane</keyword>
<evidence type="ECO:0000256" key="3">
    <source>
        <dbReference type="SAM" id="Phobius"/>
    </source>
</evidence>
<gene>
    <name evidence="5" type="ORF">FYJ34_04355</name>
</gene>
<dbReference type="NCBIfam" id="TIGR01167">
    <property type="entry name" value="LPXTG_anchor"/>
    <property type="match status" value="1"/>
</dbReference>